<evidence type="ECO:0000313" key="1">
    <source>
        <dbReference type="EMBL" id="NEE20686.1"/>
    </source>
</evidence>
<dbReference type="AlphaFoldDB" id="A0A6G3XSC0"/>
<protein>
    <submittedName>
        <fullName evidence="1">Uncharacterized protein</fullName>
    </submittedName>
</protein>
<comment type="caution">
    <text evidence="1">The sequence shown here is derived from an EMBL/GenBank/DDBJ whole genome shotgun (WGS) entry which is preliminary data.</text>
</comment>
<gene>
    <name evidence="1" type="ORF">G3M58_81300</name>
</gene>
<accession>A0A6G3XSC0</accession>
<reference evidence="1" key="1">
    <citation type="submission" date="2020-01" db="EMBL/GenBank/DDBJ databases">
        <title>Insect and environment-associated Actinomycetes.</title>
        <authorList>
            <person name="Currrie C."/>
            <person name="Chevrette M."/>
            <person name="Carlson C."/>
            <person name="Stubbendieck R."/>
            <person name="Wendt-Pienkowski E."/>
        </authorList>
    </citation>
    <scope>NUCLEOTIDE SEQUENCE</scope>
    <source>
        <strain evidence="1">SID7499</strain>
    </source>
</reference>
<name>A0A6G3XSC0_9ACTN</name>
<organism evidence="1">
    <name type="scientific">Streptomyces sp. SID7499</name>
    <dbReference type="NCBI Taxonomy" id="2706086"/>
    <lineage>
        <taxon>Bacteria</taxon>
        <taxon>Bacillati</taxon>
        <taxon>Actinomycetota</taxon>
        <taxon>Actinomycetes</taxon>
        <taxon>Kitasatosporales</taxon>
        <taxon>Streptomycetaceae</taxon>
        <taxon>Streptomyces</taxon>
    </lineage>
</organism>
<dbReference type="EMBL" id="JAAGMN010008715">
    <property type="protein sequence ID" value="NEE20686.1"/>
    <property type="molecule type" value="Genomic_DNA"/>
</dbReference>
<sequence>MAAALLVTASIAETSSKEMRHSGLCRWWVVALCLVPSVAYLRLPETAYAPLRR</sequence>
<proteinExistence type="predicted"/>